<dbReference type="SUPFAM" id="SSF52540">
    <property type="entry name" value="P-loop containing nucleoside triphosphate hydrolases"/>
    <property type="match status" value="1"/>
</dbReference>
<name>A0A0C9T6H5_PLICR</name>
<keyword evidence="3 5" id="KW-0342">GTP-binding</keyword>
<dbReference type="GO" id="GO:0001664">
    <property type="term" value="F:G protein-coupled receptor binding"/>
    <property type="evidence" value="ECO:0007669"/>
    <property type="project" value="TreeGrafter"/>
</dbReference>
<evidence type="ECO:0000256" key="1">
    <source>
        <dbReference type="ARBA" id="ARBA00022723"/>
    </source>
</evidence>
<dbReference type="Proteomes" id="UP000053263">
    <property type="component" value="Unassembled WGS sequence"/>
</dbReference>
<keyword evidence="1 6" id="KW-0479">Metal-binding</keyword>
<dbReference type="FunFam" id="3.40.50.300:FF:000692">
    <property type="entry name" value="Guanine nucleotide-binding protein subunit alpha"/>
    <property type="match status" value="1"/>
</dbReference>
<dbReference type="GO" id="GO:0007188">
    <property type="term" value="P:adenylate cyclase-modulating G protein-coupled receptor signaling pathway"/>
    <property type="evidence" value="ECO:0007669"/>
    <property type="project" value="TreeGrafter"/>
</dbReference>
<sequence>MTTRTSRSRRPGTGSDSLEFRGRQSFDSDPFSHILRPPPGETEEERARRIHSLQEAQRISREIDQSILESKKLYDQRKKAVKILLLGQSESGKSTTLKNFKLAFAPAQFRSERAAWRTIIQLNVIGSVKRLLDVLSDEFEYSSSSPPGSLGRTASSQSVPRPKVLTDEHRRIRMRLSPLLSVETSLSRKLFPDNVDRERVPELCVRAGGGWKTIVERATSPPGPSVKKGRSHRPGTSEGKNTDDPTNILAACRDDIVSLWEDPAVQAVLSMRNVRLDQAPGFFLNDAGRIAVEDYDPTDSDIVRARLRTYGVEEHHLIMEAGQTWYFYDVGGSRSMRPHWVPYFDDVQAIIFLAPLAFNQVLEEDPQVNRLQDSIHLWQEVCANPLLSQSNLILFLNKMDILAANLNAGILVRKYVPSYGDAPNDVPHVTKYFKDKFHAYQKRLSPKPRPFFCHETSVVDTNATRAILVGVQEGILRSHLAKINVI</sequence>
<keyword evidence="9" id="KW-1185">Reference proteome</keyword>
<keyword evidence="2 5" id="KW-0547">Nucleotide-binding</keyword>
<feature type="compositionally biased region" description="Polar residues" evidence="7">
    <location>
        <begin position="141"/>
        <end position="159"/>
    </location>
</feature>
<evidence type="ECO:0000256" key="5">
    <source>
        <dbReference type="PIRSR" id="PIRSR601019-1"/>
    </source>
</evidence>
<evidence type="ECO:0000256" key="6">
    <source>
        <dbReference type="PIRSR" id="PIRSR601019-2"/>
    </source>
</evidence>
<evidence type="ECO:0000313" key="9">
    <source>
        <dbReference type="Proteomes" id="UP000053263"/>
    </source>
</evidence>
<dbReference type="InterPro" id="IPR027417">
    <property type="entry name" value="P-loop_NTPase"/>
</dbReference>
<dbReference type="SUPFAM" id="SSF47895">
    <property type="entry name" value="Transducin (alpha subunit), insertion domain"/>
    <property type="match status" value="1"/>
</dbReference>
<dbReference type="PANTHER" id="PTHR10218:SF360">
    <property type="entry name" value="GUANINE NUCLEOTIDE-BINDING PROTEIN SUBUNIT ALPHA HOMOLOG"/>
    <property type="match status" value="1"/>
</dbReference>
<dbReference type="SMART" id="SM00275">
    <property type="entry name" value="G_alpha"/>
    <property type="match status" value="1"/>
</dbReference>
<feature type="region of interest" description="Disordered" evidence="7">
    <location>
        <begin position="141"/>
        <end position="167"/>
    </location>
</feature>
<evidence type="ECO:0000256" key="4">
    <source>
        <dbReference type="ARBA" id="ARBA00023224"/>
    </source>
</evidence>
<feature type="binding site" evidence="5">
    <location>
        <begin position="397"/>
        <end position="400"/>
    </location>
    <ligand>
        <name>GTP</name>
        <dbReference type="ChEBI" id="CHEBI:37565"/>
    </ligand>
</feature>
<dbReference type="GO" id="GO:0005737">
    <property type="term" value="C:cytoplasm"/>
    <property type="evidence" value="ECO:0007669"/>
    <property type="project" value="TreeGrafter"/>
</dbReference>
<dbReference type="Pfam" id="PF00503">
    <property type="entry name" value="G-alpha"/>
    <property type="match status" value="1"/>
</dbReference>
<feature type="binding site" evidence="6">
    <location>
        <position position="309"/>
    </location>
    <ligand>
        <name>Mg(2+)</name>
        <dbReference type="ChEBI" id="CHEBI:18420"/>
    </ligand>
</feature>
<feature type="region of interest" description="Disordered" evidence="7">
    <location>
        <begin position="215"/>
        <end position="246"/>
    </location>
</feature>
<dbReference type="PANTHER" id="PTHR10218">
    <property type="entry name" value="GTP-BINDING PROTEIN ALPHA SUBUNIT"/>
    <property type="match status" value="1"/>
</dbReference>
<organism evidence="8 9">
    <name type="scientific">Plicaturopsis crispa FD-325 SS-3</name>
    <dbReference type="NCBI Taxonomy" id="944288"/>
    <lineage>
        <taxon>Eukaryota</taxon>
        <taxon>Fungi</taxon>
        <taxon>Dikarya</taxon>
        <taxon>Basidiomycota</taxon>
        <taxon>Agaricomycotina</taxon>
        <taxon>Agaricomycetes</taxon>
        <taxon>Agaricomycetidae</taxon>
        <taxon>Amylocorticiales</taxon>
        <taxon>Amylocorticiaceae</taxon>
        <taxon>Plicatura</taxon>
        <taxon>Plicaturopsis crispa</taxon>
    </lineage>
</organism>
<dbReference type="InterPro" id="IPR011025">
    <property type="entry name" value="GproteinA_insert"/>
</dbReference>
<evidence type="ECO:0000256" key="7">
    <source>
        <dbReference type="SAM" id="MobiDB-lite"/>
    </source>
</evidence>
<dbReference type="InterPro" id="IPR001019">
    <property type="entry name" value="Gprotein_alpha_su"/>
</dbReference>
<dbReference type="PROSITE" id="PS51882">
    <property type="entry name" value="G_ALPHA"/>
    <property type="match status" value="1"/>
</dbReference>
<gene>
    <name evidence="8" type="ORF">PLICRDRAFT_45789</name>
</gene>
<dbReference type="OrthoDB" id="5817230at2759"/>
<dbReference type="Gene3D" id="3.40.50.300">
    <property type="entry name" value="P-loop containing nucleotide triphosphate hydrolases"/>
    <property type="match status" value="2"/>
</dbReference>
<accession>A0A0C9T6H5</accession>
<dbReference type="GO" id="GO:0031683">
    <property type="term" value="F:G-protein beta/gamma-subunit complex binding"/>
    <property type="evidence" value="ECO:0007669"/>
    <property type="project" value="InterPro"/>
</dbReference>
<evidence type="ECO:0000313" key="8">
    <source>
        <dbReference type="EMBL" id="KII84939.1"/>
    </source>
</evidence>
<feature type="compositionally biased region" description="Basic residues" evidence="7">
    <location>
        <begin position="1"/>
        <end position="10"/>
    </location>
</feature>
<dbReference type="GO" id="GO:0046872">
    <property type="term" value="F:metal ion binding"/>
    <property type="evidence" value="ECO:0007669"/>
    <property type="project" value="UniProtKB-KW"/>
</dbReference>
<feature type="region of interest" description="Disordered" evidence="7">
    <location>
        <begin position="1"/>
        <end position="44"/>
    </location>
</feature>
<dbReference type="GO" id="GO:0005525">
    <property type="term" value="F:GTP binding"/>
    <property type="evidence" value="ECO:0007669"/>
    <property type="project" value="UniProtKB-KW"/>
</dbReference>
<evidence type="ECO:0000256" key="2">
    <source>
        <dbReference type="ARBA" id="ARBA00022741"/>
    </source>
</evidence>
<dbReference type="EMBL" id="KN832569">
    <property type="protein sequence ID" value="KII84939.1"/>
    <property type="molecule type" value="Genomic_DNA"/>
</dbReference>
<evidence type="ECO:0000256" key="3">
    <source>
        <dbReference type="ARBA" id="ARBA00023134"/>
    </source>
</evidence>
<dbReference type="GO" id="GO:0003924">
    <property type="term" value="F:GTPase activity"/>
    <property type="evidence" value="ECO:0007669"/>
    <property type="project" value="InterPro"/>
</dbReference>
<protein>
    <recommendedName>
        <fullName evidence="10">G-alpha-domain-containing protein</fullName>
    </recommendedName>
</protein>
<keyword evidence="6" id="KW-0460">Magnesium</keyword>
<keyword evidence="4" id="KW-0807">Transducer</keyword>
<dbReference type="AlphaFoldDB" id="A0A0C9T6H5"/>
<proteinExistence type="predicted"/>
<reference evidence="8 9" key="1">
    <citation type="submission" date="2014-06" db="EMBL/GenBank/DDBJ databases">
        <title>Evolutionary Origins and Diversification of the Mycorrhizal Mutualists.</title>
        <authorList>
            <consortium name="DOE Joint Genome Institute"/>
            <consortium name="Mycorrhizal Genomics Consortium"/>
            <person name="Kohler A."/>
            <person name="Kuo A."/>
            <person name="Nagy L.G."/>
            <person name="Floudas D."/>
            <person name="Copeland A."/>
            <person name="Barry K.W."/>
            <person name="Cichocki N."/>
            <person name="Veneault-Fourrey C."/>
            <person name="LaButti K."/>
            <person name="Lindquist E.A."/>
            <person name="Lipzen A."/>
            <person name="Lundell T."/>
            <person name="Morin E."/>
            <person name="Murat C."/>
            <person name="Riley R."/>
            <person name="Ohm R."/>
            <person name="Sun H."/>
            <person name="Tunlid A."/>
            <person name="Henrissat B."/>
            <person name="Grigoriev I.V."/>
            <person name="Hibbett D.S."/>
            <person name="Martin F."/>
        </authorList>
    </citation>
    <scope>NUCLEOTIDE SEQUENCE [LARGE SCALE GENOMIC DNA]</scope>
    <source>
        <strain evidence="8 9">FD-325 SS-3</strain>
    </source>
</reference>
<dbReference type="GO" id="GO:0005834">
    <property type="term" value="C:heterotrimeric G-protein complex"/>
    <property type="evidence" value="ECO:0007669"/>
    <property type="project" value="TreeGrafter"/>
</dbReference>
<dbReference type="PRINTS" id="PR00318">
    <property type="entry name" value="GPROTEINA"/>
</dbReference>
<evidence type="ECO:0008006" key="10">
    <source>
        <dbReference type="Google" id="ProtNLM"/>
    </source>
</evidence>
<dbReference type="HOGENOM" id="CLU_014184_1_1_1"/>